<name>A0A4P9Z2Q4_9FUNG</name>
<dbReference type="AlphaFoldDB" id="A0A4P9Z2Q4"/>
<evidence type="ECO:0000313" key="2">
    <source>
        <dbReference type="Proteomes" id="UP000278143"/>
    </source>
</evidence>
<protein>
    <submittedName>
        <fullName evidence="1">Uncharacterized protein</fullName>
    </submittedName>
</protein>
<dbReference type="EMBL" id="KZ989471">
    <property type="protein sequence ID" value="RKP26252.1"/>
    <property type="molecule type" value="Genomic_DNA"/>
</dbReference>
<keyword evidence="2" id="KW-1185">Reference proteome</keyword>
<accession>A0A4P9Z2Q4</accession>
<sequence>MSAAGESIMLGGLARLDYVEGGRPILITVISVLRPHFTNIDRANKLCARLAGPVTDWPRILRPPRRDVMRLHAFPPLKPALRVSAYGHYDCMASLDVVWSGVGWCALAGRFPPVVLEAWSPNGVGVYERKPLLPYEFTGKVAKRSQVLRKTPA</sequence>
<organism evidence="1 2">
    <name type="scientific">Syncephalis pseudoplumigaleata</name>
    <dbReference type="NCBI Taxonomy" id="1712513"/>
    <lineage>
        <taxon>Eukaryota</taxon>
        <taxon>Fungi</taxon>
        <taxon>Fungi incertae sedis</taxon>
        <taxon>Zoopagomycota</taxon>
        <taxon>Zoopagomycotina</taxon>
        <taxon>Zoopagomycetes</taxon>
        <taxon>Zoopagales</taxon>
        <taxon>Piptocephalidaceae</taxon>
        <taxon>Syncephalis</taxon>
    </lineage>
</organism>
<dbReference type="Proteomes" id="UP000278143">
    <property type="component" value="Unassembled WGS sequence"/>
</dbReference>
<evidence type="ECO:0000313" key="1">
    <source>
        <dbReference type="EMBL" id="RKP26252.1"/>
    </source>
</evidence>
<proteinExistence type="predicted"/>
<dbReference type="PANTHER" id="PTHR46406">
    <property type="entry name" value="NITRIC OXIDE-ASSOCIATED PROTEIN 1"/>
    <property type="match status" value="1"/>
</dbReference>
<reference evidence="2" key="1">
    <citation type="journal article" date="2018" name="Nat. Microbiol.">
        <title>Leveraging single-cell genomics to expand the fungal tree of life.</title>
        <authorList>
            <person name="Ahrendt S.R."/>
            <person name="Quandt C.A."/>
            <person name="Ciobanu D."/>
            <person name="Clum A."/>
            <person name="Salamov A."/>
            <person name="Andreopoulos B."/>
            <person name="Cheng J.F."/>
            <person name="Woyke T."/>
            <person name="Pelin A."/>
            <person name="Henrissat B."/>
            <person name="Reynolds N.K."/>
            <person name="Benny G.L."/>
            <person name="Smith M.E."/>
            <person name="James T.Y."/>
            <person name="Grigoriev I.V."/>
        </authorList>
    </citation>
    <scope>NUCLEOTIDE SEQUENCE [LARGE SCALE GENOMIC DNA]</scope>
    <source>
        <strain evidence="2">Benny S71-1</strain>
    </source>
</reference>
<dbReference type="InterPro" id="IPR052807">
    <property type="entry name" value="Mito_transl_resp_regulator"/>
</dbReference>
<dbReference type="OrthoDB" id="1696305at2759"/>
<dbReference type="PANTHER" id="PTHR46406:SF1">
    <property type="entry name" value="NITRIC OXIDE-ASSOCIATED PROTEIN 1"/>
    <property type="match status" value="1"/>
</dbReference>
<gene>
    <name evidence="1" type="ORF">SYNPS1DRAFT_28041</name>
</gene>